<name>K9HCG8_9PROT</name>
<protein>
    <submittedName>
        <fullName evidence="1">Uncharacterized protein</fullName>
    </submittedName>
</protein>
<proteinExistence type="predicted"/>
<reference evidence="1 2" key="1">
    <citation type="journal article" date="2013" name="Genome Announc.">
        <title>Draft Genome Sequence of an Alphaproteobacterium, Caenispirillum salinarum AK4(T), Isolated from a Solar Saltern.</title>
        <authorList>
            <person name="Khatri I."/>
            <person name="Singh A."/>
            <person name="Korpole S."/>
            <person name="Pinnaka A.K."/>
            <person name="Subramanian S."/>
        </authorList>
    </citation>
    <scope>NUCLEOTIDE SEQUENCE [LARGE SCALE GENOMIC DNA]</scope>
    <source>
        <strain evidence="1 2">AK4</strain>
    </source>
</reference>
<comment type="caution">
    <text evidence="1">The sequence shown here is derived from an EMBL/GenBank/DDBJ whole genome shotgun (WGS) entry which is preliminary data.</text>
</comment>
<dbReference type="RefSeq" id="WP_009542749.1">
    <property type="nucleotide sequence ID" value="NZ_ANHY01000030.1"/>
</dbReference>
<evidence type="ECO:0000313" key="2">
    <source>
        <dbReference type="Proteomes" id="UP000009881"/>
    </source>
</evidence>
<gene>
    <name evidence="1" type="ORF">C882_2758</name>
</gene>
<evidence type="ECO:0000313" key="1">
    <source>
        <dbReference type="EMBL" id="EKV26466.1"/>
    </source>
</evidence>
<dbReference type="EMBL" id="ANHY01000030">
    <property type="protein sequence ID" value="EKV26466.1"/>
    <property type="molecule type" value="Genomic_DNA"/>
</dbReference>
<accession>K9HCG8</accession>
<dbReference type="Proteomes" id="UP000009881">
    <property type="component" value="Unassembled WGS sequence"/>
</dbReference>
<keyword evidence="2" id="KW-1185">Reference proteome</keyword>
<organism evidence="1 2">
    <name type="scientific">Caenispirillum salinarum AK4</name>
    <dbReference type="NCBI Taxonomy" id="1238182"/>
    <lineage>
        <taxon>Bacteria</taxon>
        <taxon>Pseudomonadati</taxon>
        <taxon>Pseudomonadota</taxon>
        <taxon>Alphaproteobacteria</taxon>
        <taxon>Rhodospirillales</taxon>
        <taxon>Novispirillaceae</taxon>
        <taxon>Caenispirillum</taxon>
    </lineage>
</organism>
<sequence>MIDDPLVDLAATLERALVLLDEEVEDTDRRVTMHPLVSRALDAARQRYPGVAAFYIYQGLGEALSWRDVPKSALRDVLMELAVSARALTRWTGADVPHDSREAERALVDETTAFQAPASASLDLAGLETALRRLGEDVLREPVPPRLLKAVVPPEPDGT</sequence>
<dbReference type="AlphaFoldDB" id="K9HCG8"/>